<organism evidence="2 3">
    <name type="scientific">Gossypium raimondii</name>
    <name type="common">Peruvian cotton</name>
    <name type="synonym">Gossypium klotzschianum subsp. raimondii</name>
    <dbReference type="NCBI Taxonomy" id="29730"/>
    <lineage>
        <taxon>Eukaryota</taxon>
        <taxon>Viridiplantae</taxon>
        <taxon>Streptophyta</taxon>
        <taxon>Embryophyta</taxon>
        <taxon>Tracheophyta</taxon>
        <taxon>Spermatophyta</taxon>
        <taxon>Magnoliopsida</taxon>
        <taxon>eudicotyledons</taxon>
        <taxon>Gunneridae</taxon>
        <taxon>Pentapetalae</taxon>
        <taxon>rosids</taxon>
        <taxon>malvids</taxon>
        <taxon>Malvales</taxon>
        <taxon>Malvaceae</taxon>
        <taxon>Malvoideae</taxon>
        <taxon>Gossypium</taxon>
    </lineage>
</organism>
<dbReference type="Proteomes" id="UP000032304">
    <property type="component" value="Chromosome 9"/>
</dbReference>
<evidence type="ECO:0000313" key="2">
    <source>
        <dbReference type="EMBL" id="KJB59923.1"/>
    </source>
</evidence>
<proteinExistence type="predicted"/>
<name>A0A0D2S9I0_GOSRA</name>
<evidence type="ECO:0000313" key="3">
    <source>
        <dbReference type="Proteomes" id="UP000032304"/>
    </source>
</evidence>
<keyword evidence="1" id="KW-0472">Membrane</keyword>
<sequence length="73" mass="9033">MKKNFCVHTQIHMFFLITCFFYLYLPLKRLNIIDDFIKHTSFACDFVTSWYKSYRYFILSLIFSLLTYKNQHN</sequence>
<accession>A0A0D2S9I0</accession>
<keyword evidence="1" id="KW-0812">Transmembrane</keyword>
<dbReference type="Gramene" id="KJB59923">
    <property type="protein sequence ID" value="KJB59923"/>
    <property type="gene ID" value="B456_009G281100"/>
</dbReference>
<keyword evidence="3" id="KW-1185">Reference proteome</keyword>
<evidence type="ECO:0000256" key="1">
    <source>
        <dbReference type="SAM" id="Phobius"/>
    </source>
</evidence>
<feature type="transmembrane region" description="Helical" evidence="1">
    <location>
        <begin position="53"/>
        <end position="68"/>
    </location>
</feature>
<gene>
    <name evidence="2" type="ORF">B456_009G281100</name>
</gene>
<reference evidence="2 3" key="1">
    <citation type="journal article" date="2012" name="Nature">
        <title>Repeated polyploidization of Gossypium genomes and the evolution of spinnable cotton fibres.</title>
        <authorList>
            <person name="Paterson A.H."/>
            <person name="Wendel J.F."/>
            <person name="Gundlach H."/>
            <person name="Guo H."/>
            <person name="Jenkins J."/>
            <person name="Jin D."/>
            <person name="Llewellyn D."/>
            <person name="Showmaker K.C."/>
            <person name="Shu S."/>
            <person name="Udall J."/>
            <person name="Yoo M.J."/>
            <person name="Byers R."/>
            <person name="Chen W."/>
            <person name="Doron-Faigenboim A."/>
            <person name="Duke M.V."/>
            <person name="Gong L."/>
            <person name="Grimwood J."/>
            <person name="Grover C."/>
            <person name="Grupp K."/>
            <person name="Hu G."/>
            <person name="Lee T.H."/>
            <person name="Li J."/>
            <person name="Lin L."/>
            <person name="Liu T."/>
            <person name="Marler B.S."/>
            <person name="Page J.T."/>
            <person name="Roberts A.W."/>
            <person name="Romanel E."/>
            <person name="Sanders W.S."/>
            <person name="Szadkowski E."/>
            <person name="Tan X."/>
            <person name="Tang H."/>
            <person name="Xu C."/>
            <person name="Wang J."/>
            <person name="Wang Z."/>
            <person name="Zhang D."/>
            <person name="Zhang L."/>
            <person name="Ashrafi H."/>
            <person name="Bedon F."/>
            <person name="Bowers J.E."/>
            <person name="Brubaker C.L."/>
            <person name="Chee P.W."/>
            <person name="Das S."/>
            <person name="Gingle A.R."/>
            <person name="Haigler C.H."/>
            <person name="Harker D."/>
            <person name="Hoffmann L.V."/>
            <person name="Hovav R."/>
            <person name="Jones D.C."/>
            <person name="Lemke C."/>
            <person name="Mansoor S."/>
            <person name="ur Rahman M."/>
            <person name="Rainville L.N."/>
            <person name="Rambani A."/>
            <person name="Reddy U.K."/>
            <person name="Rong J.K."/>
            <person name="Saranga Y."/>
            <person name="Scheffler B.E."/>
            <person name="Scheffler J.A."/>
            <person name="Stelly D.M."/>
            <person name="Triplett B.A."/>
            <person name="Van Deynze A."/>
            <person name="Vaslin M.F."/>
            <person name="Waghmare V.N."/>
            <person name="Walford S.A."/>
            <person name="Wright R.J."/>
            <person name="Zaki E.A."/>
            <person name="Zhang T."/>
            <person name="Dennis E.S."/>
            <person name="Mayer K.F."/>
            <person name="Peterson D.G."/>
            <person name="Rokhsar D.S."/>
            <person name="Wang X."/>
            <person name="Schmutz J."/>
        </authorList>
    </citation>
    <scope>NUCLEOTIDE SEQUENCE [LARGE SCALE GENOMIC DNA]</scope>
</reference>
<feature type="transmembrane region" description="Helical" evidence="1">
    <location>
        <begin position="7"/>
        <end position="25"/>
    </location>
</feature>
<protein>
    <submittedName>
        <fullName evidence="2">Uncharacterized protein</fullName>
    </submittedName>
</protein>
<dbReference type="EMBL" id="CM001748">
    <property type="protein sequence ID" value="KJB59923.1"/>
    <property type="molecule type" value="Genomic_DNA"/>
</dbReference>
<keyword evidence="1" id="KW-1133">Transmembrane helix</keyword>
<dbReference type="AlphaFoldDB" id="A0A0D2S9I0"/>